<dbReference type="AlphaFoldDB" id="A0AA40VMS8"/>
<reference evidence="4 5" key="1">
    <citation type="submission" date="2020-08" db="EMBL/GenBank/DDBJ databases">
        <title>Sequencing the genomes of 1000 actinobacteria strains.</title>
        <authorList>
            <person name="Klenk H.-P."/>
        </authorList>
    </citation>
    <scope>NUCLEOTIDE SEQUENCE [LARGE SCALE GENOMIC DNA]</scope>
    <source>
        <strain evidence="4 5">DSM 19600</strain>
    </source>
</reference>
<dbReference type="SUPFAM" id="SSF53448">
    <property type="entry name" value="Nucleotide-diphospho-sugar transferases"/>
    <property type="match status" value="1"/>
</dbReference>
<gene>
    <name evidence="4" type="ORF">BKA10_001417</name>
</gene>
<dbReference type="Gene3D" id="3.90.550.10">
    <property type="entry name" value="Spore Coat Polysaccharide Biosynthesis Protein SpsA, Chain A"/>
    <property type="match status" value="1"/>
</dbReference>
<protein>
    <submittedName>
        <fullName evidence="4">Glycosyltransferase involved in cell wall biosynthesis</fullName>
    </submittedName>
</protein>
<dbReference type="EMBL" id="JACIFH010000001">
    <property type="protein sequence ID" value="MBB4139623.1"/>
    <property type="molecule type" value="Genomic_DNA"/>
</dbReference>
<dbReference type="Pfam" id="PF00535">
    <property type="entry name" value="Glycos_transf_2"/>
    <property type="match status" value="1"/>
</dbReference>
<feature type="transmembrane region" description="Helical" evidence="1">
    <location>
        <begin position="436"/>
        <end position="454"/>
    </location>
</feature>
<keyword evidence="1" id="KW-0812">Transmembrane</keyword>
<dbReference type="InterPro" id="IPR029044">
    <property type="entry name" value="Nucleotide-diphossugar_trans"/>
</dbReference>
<feature type="domain" description="TarS/TarP linker" evidence="3">
    <location>
        <begin position="225"/>
        <end position="319"/>
    </location>
</feature>
<feature type="transmembrane region" description="Helical" evidence="1">
    <location>
        <begin position="525"/>
        <end position="548"/>
    </location>
</feature>
<dbReference type="PANTHER" id="PTHR22916">
    <property type="entry name" value="GLYCOSYLTRANSFERASE"/>
    <property type="match status" value="1"/>
</dbReference>
<evidence type="ECO:0000313" key="5">
    <source>
        <dbReference type="Proteomes" id="UP000549113"/>
    </source>
</evidence>
<feature type="domain" description="Glycosyltransferase 2-like" evidence="2">
    <location>
        <begin position="10"/>
        <end position="170"/>
    </location>
</feature>
<name>A0AA40VMS8_9MICO</name>
<sequence>MAQPHTPWVSIVVPVFDPGPWIRPLLDSFDAQTLPHEDMEVLLVDDGSTDGTERLLDRWTADRAWARVIHQPPSGWPSRPRNTGLSQARGEYVYLVDHDDWLAPDALQQLRDFARGTGPDVVVGRMAGMGRKVPKVLFRSTVTDAHSPAQPLQDSMTTHALFRREFLDEIGLRFDEELRRLEDHLFMAHAYTEARQVAVYGDSTVYIHAERDDGEGAGYRRYRANEYYPALRRCIDTMVEALPAGPERDAYLTRWIRIELVGRLQSDAVRWLPRDERDAFFANVQQVLAEHVPADAAASLSPAWRWPGALARTVSADEFYRAEDAMTTALRAQVADRPGSAVLRDVLSQAALERAITALGEDEPLPAGRAASDTRQASRRRLRLRAMGLVSRFPGGGLHRVMVTWGRTPRLLARRVAAVGTVIAPVVAAVLVGLPVWSLIVTAAGLALTTWLALRSLRGWPTAARQALALLPGVVAVVAAPAGGTVAATVVAGTAIVAALFIDARWRRTDVRAHASRTGGPFARLGWIALTAAGVSALVLAADAWALLA</sequence>
<feature type="transmembrane region" description="Helical" evidence="1">
    <location>
        <begin position="463"/>
        <end position="480"/>
    </location>
</feature>
<keyword evidence="1" id="KW-1133">Transmembrane helix</keyword>
<evidence type="ECO:0000259" key="3">
    <source>
        <dbReference type="Pfam" id="PF22181"/>
    </source>
</evidence>
<proteinExistence type="predicted"/>
<evidence type="ECO:0000313" key="4">
    <source>
        <dbReference type="EMBL" id="MBB4139623.1"/>
    </source>
</evidence>
<feature type="transmembrane region" description="Helical" evidence="1">
    <location>
        <begin position="412"/>
        <end position="430"/>
    </location>
</feature>
<dbReference type="InterPro" id="IPR054028">
    <property type="entry name" value="TarS/TarP_linker"/>
</dbReference>
<dbReference type="InterPro" id="IPR001173">
    <property type="entry name" value="Glyco_trans_2-like"/>
</dbReference>
<accession>A0AA40VMS8</accession>
<dbReference type="Pfam" id="PF22181">
    <property type="entry name" value="TarS_linker"/>
    <property type="match status" value="1"/>
</dbReference>
<evidence type="ECO:0000256" key="1">
    <source>
        <dbReference type="SAM" id="Phobius"/>
    </source>
</evidence>
<dbReference type="Proteomes" id="UP000549113">
    <property type="component" value="Unassembled WGS sequence"/>
</dbReference>
<dbReference type="PANTHER" id="PTHR22916:SF3">
    <property type="entry name" value="UDP-GLCNAC:BETAGAL BETA-1,3-N-ACETYLGLUCOSAMINYLTRANSFERASE-LIKE PROTEIN 1"/>
    <property type="match status" value="1"/>
</dbReference>
<comment type="caution">
    <text evidence="4">The sequence shown here is derived from an EMBL/GenBank/DDBJ whole genome shotgun (WGS) entry which is preliminary data.</text>
</comment>
<keyword evidence="5" id="KW-1185">Reference proteome</keyword>
<keyword evidence="1" id="KW-0472">Membrane</keyword>
<evidence type="ECO:0000259" key="2">
    <source>
        <dbReference type="Pfam" id="PF00535"/>
    </source>
</evidence>
<dbReference type="RefSeq" id="WP_194385628.1">
    <property type="nucleotide sequence ID" value="NZ_BAABCO010000001.1"/>
</dbReference>
<dbReference type="GO" id="GO:0016758">
    <property type="term" value="F:hexosyltransferase activity"/>
    <property type="evidence" value="ECO:0007669"/>
    <property type="project" value="UniProtKB-ARBA"/>
</dbReference>
<organism evidence="4 5">
    <name type="scientific">Microbacterium invictum</name>
    <dbReference type="NCBI Taxonomy" id="515415"/>
    <lineage>
        <taxon>Bacteria</taxon>
        <taxon>Bacillati</taxon>
        <taxon>Actinomycetota</taxon>
        <taxon>Actinomycetes</taxon>
        <taxon>Micrococcales</taxon>
        <taxon>Microbacteriaceae</taxon>
        <taxon>Microbacterium</taxon>
    </lineage>
</organism>
<dbReference type="CDD" id="cd00761">
    <property type="entry name" value="Glyco_tranf_GTA_type"/>
    <property type="match status" value="1"/>
</dbReference>